<protein>
    <submittedName>
        <fullName evidence="1">Uncharacterized protein</fullName>
    </submittedName>
</protein>
<organism evidence="1 2">
    <name type="scientific">Pseudomonas fluorescens</name>
    <dbReference type="NCBI Taxonomy" id="294"/>
    <lineage>
        <taxon>Bacteria</taxon>
        <taxon>Pseudomonadati</taxon>
        <taxon>Pseudomonadota</taxon>
        <taxon>Gammaproteobacteria</taxon>
        <taxon>Pseudomonadales</taxon>
        <taxon>Pseudomonadaceae</taxon>
        <taxon>Pseudomonas</taxon>
    </lineage>
</organism>
<evidence type="ECO:0000313" key="1">
    <source>
        <dbReference type="EMBL" id="KZN21180.1"/>
    </source>
</evidence>
<reference evidence="1 2" key="2">
    <citation type="journal article" date="2018" name="Nature">
        <title>Mutant phenotypes for thousands of bacterial genes of unknown function.</title>
        <authorList>
            <person name="Price M.N."/>
            <person name="Wetmore K.M."/>
            <person name="Waters R.J."/>
            <person name="Callaghan M."/>
            <person name="Ray J."/>
            <person name="Liu H."/>
            <person name="Kuehl J.V."/>
            <person name="Melnyk R.A."/>
            <person name="Lamson J.S."/>
            <person name="Suh Y."/>
            <person name="Carlson H.K."/>
            <person name="Esquivel Z."/>
            <person name="Sadeeshkumar H."/>
            <person name="Chakraborty R."/>
            <person name="Zane G.M."/>
            <person name="Rubin B.E."/>
            <person name="Wall J.D."/>
            <person name="Visel A."/>
            <person name="Bristow J."/>
            <person name="Blow M.J."/>
            <person name="Arkin A.P."/>
            <person name="Deutschbauer A.M."/>
        </authorList>
    </citation>
    <scope>NUCLEOTIDE SEQUENCE [LARGE SCALE GENOMIC DNA]</scope>
    <source>
        <strain evidence="1 2">FW300-N1B4</strain>
    </source>
</reference>
<dbReference type="Proteomes" id="UP000076489">
    <property type="component" value="Unassembled WGS sequence"/>
</dbReference>
<dbReference type="OrthoDB" id="5829996at2"/>
<dbReference type="InterPro" id="IPR029044">
    <property type="entry name" value="Nucleotide-diphossugar_trans"/>
</dbReference>
<comment type="caution">
    <text evidence="1">The sequence shown here is derived from an EMBL/GenBank/DDBJ whole genome shotgun (WGS) entry which is preliminary data.</text>
</comment>
<accession>A0A166R1U9</accession>
<gene>
    <name evidence="1" type="ORF">A1D17_01760</name>
</gene>
<dbReference type="AlphaFoldDB" id="A0A166R1U9"/>
<evidence type="ECO:0000313" key="2">
    <source>
        <dbReference type="Proteomes" id="UP000076489"/>
    </source>
</evidence>
<dbReference type="RefSeq" id="WP_063340359.1">
    <property type="nucleotide sequence ID" value="NZ_LUKJ01000001.1"/>
</dbReference>
<sequence>MNTRINFIVVLYSTEPENSKTLRSLSNVDFSKYGIDATYCIQDNSLSGFDLSSIQGMLGHVNYYHSGENKKLSTVYNELIKDNGECDYYIILDDDSVIDNSYLLSLLPFFESNVKVAIPLIKHNGDLISPGRISGVRGHALKESDVDVGIVKSSNLVAMMSGTVLSKSIVEELKFDERLSFYGVDTKFFLSYARIYDVLFILNTTLEHESALRDNLSDFNSLKRRLTNLILSKVYVFDDVKFHRIKISLYVLAFVSKRVITTRNLSYILLLNTIRSIMAKAK</sequence>
<dbReference type="EMBL" id="LUKJ01000001">
    <property type="protein sequence ID" value="KZN21180.1"/>
    <property type="molecule type" value="Genomic_DNA"/>
</dbReference>
<dbReference type="SUPFAM" id="SSF53448">
    <property type="entry name" value="Nucleotide-diphospho-sugar transferases"/>
    <property type="match status" value="1"/>
</dbReference>
<name>A0A166R1U9_PSEFL</name>
<dbReference type="Gene3D" id="3.90.550.10">
    <property type="entry name" value="Spore Coat Polysaccharide Biosynthesis Protein SpsA, Chain A"/>
    <property type="match status" value="1"/>
</dbReference>
<proteinExistence type="predicted"/>
<reference evidence="2" key="1">
    <citation type="submission" date="2016-03" db="EMBL/GenBank/DDBJ databases">
        <authorList>
            <person name="Ray J."/>
            <person name="Price M."/>
            <person name="Deutschbauer A."/>
        </authorList>
    </citation>
    <scope>NUCLEOTIDE SEQUENCE [LARGE SCALE GENOMIC DNA]</scope>
    <source>
        <strain evidence="2">FW300-N1B4</strain>
    </source>
</reference>